<dbReference type="InterPro" id="IPR023213">
    <property type="entry name" value="CAT-like_dom_sf"/>
</dbReference>
<keyword evidence="3" id="KW-0596">Phosphopantetheine</keyword>
<dbReference type="SUPFAM" id="SSF52777">
    <property type="entry name" value="CoA-dependent acyltransferases"/>
    <property type="match status" value="4"/>
</dbReference>
<dbReference type="Pfam" id="PF00668">
    <property type="entry name" value="Condensation"/>
    <property type="match status" value="2"/>
</dbReference>
<dbReference type="GO" id="GO:0031177">
    <property type="term" value="F:phosphopantetheine binding"/>
    <property type="evidence" value="ECO:0007669"/>
    <property type="project" value="TreeGrafter"/>
</dbReference>
<evidence type="ECO:0000256" key="4">
    <source>
        <dbReference type="ARBA" id="ARBA00022553"/>
    </source>
</evidence>
<dbReference type="Proteomes" id="UP000017133">
    <property type="component" value="Unassembled WGS sequence"/>
</dbReference>
<feature type="non-terminal residue" evidence="6">
    <location>
        <position position="1"/>
    </location>
</feature>
<dbReference type="FunFam" id="3.40.50.12780:FF:000012">
    <property type="entry name" value="Non-ribosomal peptide synthetase"/>
    <property type="match status" value="1"/>
</dbReference>
<dbReference type="PANTHER" id="PTHR45527">
    <property type="entry name" value="NONRIBOSOMAL PEPTIDE SYNTHETASE"/>
    <property type="match status" value="1"/>
</dbReference>
<organism evidence="6 7">
    <name type="scientific">Photorhabdus temperata J3</name>
    <dbReference type="NCBI Taxonomy" id="1389415"/>
    <lineage>
        <taxon>Bacteria</taxon>
        <taxon>Pseudomonadati</taxon>
        <taxon>Pseudomonadota</taxon>
        <taxon>Gammaproteobacteria</taxon>
        <taxon>Enterobacterales</taxon>
        <taxon>Morganellaceae</taxon>
        <taxon>Photorhabdus</taxon>
    </lineage>
</organism>
<dbReference type="GO" id="GO:0003824">
    <property type="term" value="F:catalytic activity"/>
    <property type="evidence" value="ECO:0007669"/>
    <property type="project" value="InterPro"/>
</dbReference>
<evidence type="ECO:0000256" key="2">
    <source>
        <dbReference type="ARBA" id="ARBA00006432"/>
    </source>
</evidence>
<comment type="caution">
    <text evidence="6">The sequence shown here is derived from an EMBL/GenBank/DDBJ whole genome shotgun (WGS) entry which is preliminary data.</text>
</comment>
<dbReference type="InterPro" id="IPR001242">
    <property type="entry name" value="Condensation_dom"/>
</dbReference>
<gene>
    <name evidence="6" type="ORF">O185_23820</name>
</gene>
<dbReference type="Gene3D" id="3.30.300.30">
    <property type="match status" value="1"/>
</dbReference>
<dbReference type="Gene3D" id="3.30.559.30">
    <property type="entry name" value="Nonribosomal peptide synthetase, condensation domain"/>
    <property type="match status" value="2"/>
</dbReference>
<dbReference type="SUPFAM" id="SSF56801">
    <property type="entry name" value="Acetyl-CoA synthetase-like"/>
    <property type="match status" value="1"/>
</dbReference>
<dbReference type="FunFam" id="2.30.38.10:FF:000001">
    <property type="entry name" value="Non-ribosomal peptide synthetase PvdI"/>
    <property type="match status" value="1"/>
</dbReference>
<keyword evidence="7" id="KW-1185">Reference proteome</keyword>
<comment type="cofactor">
    <cofactor evidence="1">
        <name>pantetheine 4'-phosphate</name>
        <dbReference type="ChEBI" id="CHEBI:47942"/>
    </cofactor>
</comment>
<dbReference type="FunFam" id="3.30.559.10:FF:000012">
    <property type="entry name" value="Non-ribosomal peptide synthetase"/>
    <property type="match status" value="1"/>
</dbReference>
<dbReference type="NCBIfam" id="TIGR01733">
    <property type="entry name" value="AA-adenyl-dom"/>
    <property type="match status" value="1"/>
</dbReference>
<dbReference type="InterPro" id="IPR010071">
    <property type="entry name" value="AA_adenyl_dom"/>
</dbReference>
<dbReference type="Gene3D" id="3.40.50.980">
    <property type="match status" value="2"/>
</dbReference>
<evidence type="ECO:0000313" key="6">
    <source>
        <dbReference type="EMBL" id="ERT10613.1"/>
    </source>
</evidence>
<dbReference type="CDD" id="cd19531">
    <property type="entry name" value="LCL_NRPS-like"/>
    <property type="match status" value="1"/>
</dbReference>
<feature type="domain" description="Carrier" evidence="5">
    <location>
        <begin position="1016"/>
        <end position="1090"/>
    </location>
</feature>
<dbReference type="RefSeq" id="WP_023046363.1">
    <property type="nucleotide sequence ID" value="NZ_AXDT01000288.1"/>
</dbReference>
<accession>U7QRX7</accession>
<dbReference type="PANTHER" id="PTHR45527:SF1">
    <property type="entry name" value="FATTY ACID SYNTHASE"/>
    <property type="match status" value="1"/>
</dbReference>
<evidence type="ECO:0000256" key="3">
    <source>
        <dbReference type="ARBA" id="ARBA00022450"/>
    </source>
</evidence>
<dbReference type="InterPro" id="IPR000873">
    <property type="entry name" value="AMP-dep_synth/lig_dom"/>
</dbReference>
<dbReference type="PATRIC" id="fig|1389415.4.peg.4754"/>
<dbReference type="GO" id="GO:0044550">
    <property type="term" value="P:secondary metabolite biosynthetic process"/>
    <property type="evidence" value="ECO:0007669"/>
    <property type="project" value="UniProtKB-ARBA"/>
</dbReference>
<dbReference type="FunFam" id="3.40.50.980:FF:000001">
    <property type="entry name" value="Non-ribosomal peptide synthetase"/>
    <property type="match status" value="1"/>
</dbReference>
<dbReference type="PROSITE" id="PS50075">
    <property type="entry name" value="CARRIER"/>
    <property type="match status" value="1"/>
</dbReference>
<protein>
    <recommendedName>
        <fullName evidence="5">Carrier domain-containing protein</fullName>
    </recommendedName>
</protein>
<dbReference type="CDD" id="cd19544">
    <property type="entry name" value="E-C_NRPS"/>
    <property type="match status" value="1"/>
</dbReference>
<dbReference type="Pfam" id="PF00501">
    <property type="entry name" value="AMP-binding"/>
    <property type="match status" value="1"/>
</dbReference>
<name>U7QRX7_PHOTE</name>
<keyword evidence="4" id="KW-0597">Phosphoprotein</keyword>
<dbReference type="PROSITE" id="PS00012">
    <property type="entry name" value="PHOSPHOPANTETHEINE"/>
    <property type="match status" value="1"/>
</dbReference>
<dbReference type="GO" id="GO:0005737">
    <property type="term" value="C:cytoplasm"/>
    <property type="evidence" value="ECO:0007669"/>
    <property type="project" value="TreeGrafter"/>
</dbReference>
<comment type="similarity">
    <text evidence="2">Belongs to the ATP-dependent AMP-binding enzyme family.</text>
</comment>
<dbReference type="Gene3D" id="2.30.38.10">
    <property type="entry name" value="Luciferase, Domain 3"/>
    <property type="match status" value="1"/>
</dbReference>
<dbReference type="Gene3D" id="3.30.559.10">
    <property type="entry name" value="Chloramphenicol acetyltransferase-like domain"/>
    <property type="match status" value="2"/>
</dbReference>
<dbReference type="PROSITE" id="PS00455">
    <property type="entry name" value="AMP_BINDING"/>
    <property type="match status" value="1"/>
</dbReference>
<sequence length="1547" mass="170293">DLFQSPVLAELAQKLGQHQAIMIPANVITPATTTLTPAMLPLIDLTQADIDHIVGQVPGGMENIQDIYGLSPLQDGILFHHLLANGDDPYLLIGQMAFSDRALLDRYLAAVQWVVDRHDILRTSFLWQGLSVPAQVVWRQATLSVTELTLDPADGAISDQLTRRFDPRHHRVDLGQAPLLRFIIAQEDGGRWILLEQQHHLIGDNTTLAVLNSEVQAYLTGQEESLPAPVPFRNLVAQARLGMSQAEHTRFFTDMLAEVDEPTLSFGLTEVHHDGSQVTQSYRLLTSELNDRLRRQARSLGVSLASLCHLAWAQVLSRTSGQEKVVFGTVLFGRMAAGEGADNGMGLFINTLPLRLDMDETPVRDSVQAVHTRLAGLLAHEHASLALAQRCSGVASGTPLFNALLNYRHNLPPVTADEIISGIEFLGRQERTSYPFALSVEDFGNALGLTAQIVQPFDPGRICGYMQQALESLVEALEQAPETPVRQLEILPAAERTLLLKTWNTTETAYPEALCIHQLFEQQAEQTPQATALVYQEQTLSYAELNVCANRLAHQLIALGVTPDQPVVICVARSPAMVVALLAVLKAGGAYVPLDPAYPGERLASILTDAAPAILLADNVGRAVLGAERLAVLTMLDPNILPDQPDSNPQIPALTSRHLAYVIYTSGSTGTPKGVMVEHRGLVNLTLDKIAQFGIGADSRVLQFISLGFDVSVQEMMMALAGGATLVIPADTVRQDPSRLWHYLEEQAITHACLTPALLRDGAGLPVMTIRPTLILGGEAPSTALFQALCGRVNLFNDYGPAEITVCATSWRCPSDYMGELIAIGRPTANTRLYLLDADGQLVPLGAVGELYIGGAGVARGYLNRPDLMAERFLADPFSDAAGARMYRTGDLVRYLPDGNLVFVGRNDQQVKIRGFRIELGEIETRLMEYPAVREAVVQVQGEGPDKRLVAYVIADADDRLVNCLRTHLCAILPDYMVPAAFVRLDAFPLTPNGKLDRRALPVPGEASFARQVYEAPQGKTEIALAAIWRELLGIEQISRYDNFFTLGGHSLLAVQMINRVAAFGVELPLSTLFTSPSLAAFAEVMNAWFDEQRSLLPAILPLSHEGKLPLSFSQQSLWLLTQLEGVSESYHNIPIALRLRGQLDIAAWQQAFNTLFARHEALRSVFVTVDGQPQVELLPAELGLPIKKYDLRKARDVDEQLKRLYVQEAQTSFDLARGPLIRLGLIQLANDDYVFLLTQHHIVTDGWSMGVLIRELNALYTAFLAGQPDPLPPLAIQYSDYAVWQRQWLSAEHTQIQSDYWRAMLADAPVLLDLPTDRPRPPEQSFMGNTLSVNLDEELTQALKRLSEQQGVTLFMTLLSAWAVVLSRLSGQDDVVIGTLSAGRNRREVEPLLGFFVNTLALRVDLSGAPNVTELLARVQQVALMAQAHQDVPFEQIVEIVQPPRRLAHTPLFQVMFVLQSNESVEWRLPGLAVSPVDKYFDDVQFDLELSLSEEMGRIVGHFSYATALFDQPTIERHIGYFHAVLQAMTANVQQRIGEMDILAPA</sequence>
<dbReference type="InterPro" id="IPR045851">
    <property type="entry name" value="AMP-bd_C_sf"/>
</dbReference>
<dbReference type="FunFam" id="1.10.1200.10:FF:000005">
    <property type="entry name" value="Nonribosomal peptide synthetase 1"/>
    <property type="match status" value="1"/>
</dbReference>
<dbReference type="CDD" id="cd05930">
    <property type="entry name" value="A_NRPS"/>
    <property type="match status" value="1"/>
</dbReference>
<dbReference type="Gene3D" id="1.10.1200.10">
    <property type="entry name" value="ACP-like"/>
    <property type="match status" value="1"/>
</dbReference>
<evidence type="ECO:0000256" key="1">
    <source>
        <dbReference type="ARBA" id="ARBA00001957"/>
    </source>
</evidence>
<evidence type="ECO:0000259" key="5">
    <source>
        <dbReference type="PROSITE" id="PS50075"/>
    </source>
</evidence>
<evidence type="ECO:0000313" key="7">
    <source>
        <dbReference type="Proteomes" id="UP000017133"/>
    </source>
</evidence>
<dbReference type="FunFam" id="3.30.300.30:FF:000010">
    <property type="entry name" value="Enterobactin synthetase component F"/>
    <property type="match status" value="1"/>
</dbReference>
<dbReference type="InterPro" id="IPR036736">
    <property type="entry name" value="ACP-like_sf"/>
</dbReference>
<dbReference type="Pfam" id="PF00550">
    <property type="entry name" value="PP-binding"/>
    <property type="match status" value="1"/>
</dbReference>
<proteinExistence type="inferred from homology"/>
<dbReference type="InterPro" id="IPR025110">
    <property type="entry name" value="AMP-bd_C"/>
</dbReference>
<dbReference type="InterPro" id="IPR020845">
    <property type="entry name" value="AMP-binding_CS"/>
</dbReference>
<reference evidence="6 7" key="1">
    <citation type="submission" date="2013-10" db="EMBL/GenBank/DDBJ databases">
        <title>Whole Genome Shotgun Sequence of Photorhabdus temperata J3.</title>
        <authorList>
            <person name="Park G.-S."/>
            <person name="Hong S.-J."/>
            <person name="Shin J.-H."/>
        </authorList>
    </citation>
    <scope>NUCLEOTIDE SEQUENCE [LARGE SCALE GENOMIC DNA]</scope>
    <source>
        <strain evidence="6 7">J3</strain>
    </source>
</reference>
<dbReference type="GO" id="GO:0043041">
    <property type="term" value="P:amino acid activation for nonribosomal peptide biosynthetic process"/>
    <property type="evidence" value="ECO:0007669"/>
    <property type="project" value="TreeGrafter"/>
</dbReference>
<dbReference type="Pfam" id="PF13193">
    <property type="entry name" value="AMP-binding_C"/>
    <property type="match status" value="1"/>
</dbReference>
<dbReference type="InterPro" id="IPR006162">
    <property type="entry name" value="Ppantetheine_attach_site"/>
</dbReference>
<dbReference type="EMBL" id="AXDT01000288">
    <property type="protein sequence ID" value="ERT10613.1"/>
    <property type="molecule type" value="Genomic_DNA"/>
</dbReference>
<dbReference type="SUPFAM" id="SSF47336">
    <property type="entry name" value="ACP-like"/>
    <property type="match status" value="1"/>
</dbReference>
<dbReference type="InterPro" id="IPR009081">
    <property type="entry name" value="PP-bd_ACP"/>
</dbReference>